<keyword evidence="14" id="KW-1185">Reference proteome</keyword>
<evidence type="ECO:0000256" key="7">
    <source>
        <dbReference type="ARBA" id="ARBA00023196"/>
    </source>
</evidence>
<dbReference type="Gene3D" id="1.20.5.440">
    <property type="entry name" value="ATP synthase delta/epsilon subunit, C-terminal domain"/>
    <property type="match status" value="1"/>
</dbReference>
<dbReference type="GO" id="GO:0012505">
    <property type="term" value="C:endomembrane system"/>
    <property type="evidence" value="ECO:0007669"/>
    <property type="project" value="UniProtKB-SubCell"/>
</dbReference>
<sequence length="134" mass="14832">MTAFPLKIVTPEKIFFDGSAERVVLRTSEGDLCILARHEPFVASLPSGPVRITVDGADRYAALSTGVVQVEKEGTTILACAIEWAEDIDLAWAKRSEQQAIDRKNKAKSDAELRRAELKLQRALNRIHVSGMQK</sequence>
<evidence type="ECO:0000256" key="5">
    <source>
        <dbReference type="ARBA" id="ARBA00023065"/>
    </source>
</evidence>
<keyword evidence="7 9" id="KW-0139">CF(1)</keyword>
<dbReference type="InterPro" id="IPR036771">
    <property type="entry name" value="ATPsynth_dsu/esu_N"/>
</dbReference>
<proteinExistence type="inferred from homology"/>
<keyword evidence="4 9" id="KW-1003">Cell membrane</keyword>
<evidence type="ECO:0000313" key="13">
    <source>
        <dbReference type="EMBL" id="CBL16934.1"/>
    </source>
</evidence>
<accession>D4LBD9</accession>
<evidence type="ECO:0000256" key="6">
    <source>
        <dbReference type="ARBA" id="ARBA00023136"/>
    </source>
</evidence>
<dbReference type="Pfam" id="PF00401">
    <property type="entry name" value="ATP-synt_DE"/>
    <property type="match status" value="1"/>
</dbReference>
<name>D4LBD9_RUMC1</name>
<dbReference type="InterPro" id="IPR020546">
    <property type="entry name" value="ATP_synth_F1_dsu/esu_N"/>
</dbReference>
<dbReference type="RefSeq" id="WP_015557841.1">
    <property type="nucleotide sequence ID" value="NC_021039.1"/>
</dbReference>
<evidence type="ECO:0000256" key="4">
    <source>
        <dbReference type="ARBA" id="ARBA00022475"/>
    </source>
</evidence>
<dbReference type="HOGENOM" id="CLU_084338_1_3_9"/>
<evidence type="ECO:0000313" key="14">
    <source>
        <dbReference type="Proteomes" id="UP000007054"/>
    </source>
</evidence>
<keyword evidence="13" id="KW-0378">Hydrolase</keyword>
<dbReference type="BioCyc" id="RCHA213810:RUM_RS03545-MONOMER"/>
<feature type="domain" description="ATP synthase F1 complex delta/epsilon subunit N-terminal" evidence="12">
    <location>
        <begin position="5"/>
        <end position="79"/>
    </location>
</feature>
<keyword evidence="3 9" id="KW-0813">Transport</keyword>
<dbReference type="GO" id="GO:0016787">
    <property type="term" value="F:hydrolase activity"/>
    <property type="evidence" value="ECO:0007669"/>
    <property type="project" value="UniProtKB-KW"/>
</dbReference>
<evidence type="ECO:0000256" key="1">
    <source>
        <dbReference type="ARBA" id="ARBA00004184"/>
    </source>
</evidence>
<dbReference type="GeneID" id="83155529"/>
<dbReference type="KEGG" id="rch:RUM_07360"/>
<evidence type="ECO:0000256" key="8">
    <source>
        <dbReference type="ARBA" id="ARBA00023310"/>
    </source>
</evidence>
<dbReference type="GO" id="GO:0005524">
    <property type="term" value="F:ATP binding"/>
    <property type="evidence" value="ECO:0007669"/>
    <property type="project" value="UniProtKB-UniRule"/>
</dbReference>
<keyword evidence="8 9" id="KW-0066">ATP synthesis</keyword>
<dbReference type="NCBIfam" id="TIGR01216">
    <property type="entry name" value="ATP_synt_epsi"/>
    <property type="match status" value="1"/>
</dbReference>
<dbReference type="CDD" id="cd12152">
    <property type="entry name" value="F1-ATPase_delta"/>
    <property type="match status" value="1"/>
</dbReference>
<dbReference type="InterPro" id="IPR001469">
    <property type="entry name" value="ATP_synth_F1_dsu/esu"/>
</dbReference>
<dbReference type="EMBL" id="FP929052">
    <property type="protein sequence ID" value="CBL16934.1"/>
    <property type="molecule type" value="Genomic_DNA"/>
</dbReference>
<evidence type="ECO:0000256" key="3">
    <source>
        <dbReference type="ARBA" id="ARBA00022448"/>
    </source>
</evidence>
<feature type="domain" description="ATP synthase epsilon subunit C-terminal" evidence="11">
    <location>
        <begin position="86"/>
        <end position="131"/>
    </location>
</feature>
<dbReference type="GO" id="GO:0045259">
    <property type="term" value="C:proton-transporting ATP synthase complex"/>
    <property type="evidence" value="ECO:0007669"/>
    <property type="project" value="UniProtKB-KW"/>
</dbReference>
<dbReference type="SUPFAM" id="SSF51344">
    <property type="entry name" value="Epsilon subunit of F1F0-ATP synthase N-terminal domain"/>
    <property type="match status" value="1"/>
</dbReference>
<keyword evidence="6 9" id="KW-0472">Membrane</keyword>
<dbReference type="Proteomes" id="UP000007054">
    <property type="component" value="Chromosome"/>
</dbReference>
<dbReference type="GO" id="GO:0046933">
    <property type="term" value="F:proton-transporting ATP synthase activity, rotational mechanism"/>
    <property type="evidence" value="ECO:0007669"/>
    <property type="project" value="UniProtKB-UniRule"/>
</dbReference>
<dbReference type="AlphaFoldDB" id="D4LBD9"/>
<gene>
    <name evidence="9" type="primary">atpC</name>
    <name evidence="13" type="ordered locus">RUM_07360</name>
</gene>
<keyword evidence="9" id="KW-0375">Hydrogen ion transport</keyword>
<evidence type="ECO:0000259" key="12">
    <source>
        <dbReference type="Pfam" id="PF02823"/>
    </source>
</evidence>
<protein>
    <recommendedName>
        <fullName evidence="9">ATP synthase epsilon chain</fullName>
    </recommendedName>
    <alternativeName>
        <fullName evidence="9">ATP synthase F1 sector epsilon subunit</fullName>
    </alternativeName>
    <alternativeName>
        <fullName evidence="9">F-ATPase epsilon subunit</fullName>
    </alternativeName>
</protein>
<keyword evidence="5 9" id="KW-0406">Ion transport</keyword>
<dbReference type="STRING" id="213810.RUM_07360"/>
<evidence type="ECO:0000256" key="9">
    <source>
        <dbReference type="HAMAP-Rule" id="MF_00530"/>
    </source>
</evidence>
<dbReference type="Gene3D" id="2.60.15.10">
    <property type="entry name" value="F0F1 ATP synthase delta/epsilon subunit, N-terminal"/>
    <property type="match status" value="1"/>
</dbReference>
<organism evidence="13 14">
    <name type="scientific">Ruminococcus champanellensis (strain DSM 18848 / JCM 17042 / KCTC 15320 / 18P13)</name>
    <dbReference type="NCBI Taxonomy" id="213810"/>
    <lineage>
        <taxon>Bacteria</taxon>
        <taxon>Bacillati</taxon>
        <taxon>Bacillota</taxon>
        <taxon>Clostridia</taxon>
        <taxon>Eubacteriales</taxon>
        <taxon>Oscillospiraceae</taxon>
        <taxon>Ruminococcus</taxon>
    </lineage>
</organism>
<evidence type="ECO:0000259" key="11">
    <source>
        <dbReference type="Pfam" id="PF00401"/>
    </source>
</evidence>
<evidence type="ECO:0000256" key="2">
    <source>
        <dbReference type="ARBA" id="ARBA00005712"/>
    </source>
</evidence>
<comment type="subunit">
    <text evidence="9 10">F-type ATPases have 2 components, CF(1) - the catalytic core - and CF(0) - the membrane proton channel. CF(1) has five subunits: alpha(3), beta(3), gamma(1), delta(1), epsilon(1). CF(0) has three main subunits: a, b and c.</text>
</comment>
<dbReference type="InterPro" id="IPR020547">
    <property type="entry name" value="ATP_synth_F1_esu_C"/>
</dbReference>
<comment type="function">
    <text evidence="9">Produces ATP from ADP in the presence of a proton gradient across the membrane.</text>
</comment>
<comment type="similarity">
    <text evidence="2 9 10">Belongs to the ATPase epsilon chain family.</text>
</comment>
<dbReference type="PATRIC" id="fig|213810.4.peg.628"/>
<dbReference type="Pfam" id="PF02823">
    <property type="entry name" value="ATP-synt_DE_N"/>
    <property type="match status" value="1"/>
</dbReference>
<dbReference type="PANTHER" id="PTHR13822">
    <property type="entry name" value="ATP SYNTHASE DELTA/EPSILON CHAIN"/>
    <property type="match status" value="1"/>
</dbReference>
<evidence type="ECO:0000256" key="10">
    <source>
        <dbReference type="RuleBase" id="RU003656"/>
    </source>
</evidence>
<dbReference type="PANTHER" id="PTHR13822:SF10">
    <property type="entry name" value="ATP SYNTHASE EPSILON CHAIN, CHLOROPLASTIC"/>
    <property type="match status" value="1"/>
</dbReference>
<reference evidence="13" key="1">
    <citation type="submission" date="2010-03" db="EMBL/GenBank/DDBJ databases">
        <title>The genome sequence of Ruminococcus sp. 18P13.</title>
        <authorList>
            <consortium name="metaHIT consortium -- http://www.metahit.eu/"/>
            <person name="Pajon A."/>
            <person name="Turner K."/>
            <person name="Parkhill J."/>
            <person name="Bernalier A."/>
        </authorList>
    </citation>
    <scope>NUCLEOTIDE SEQUENCE [LARGE SCALE GENOMIC DNA]</scope>
    <source>
        <strain evidence="13">Type strain: 18P13</strain>
    </source>
</reference>
<dbReference type="GO" id="GO:0005886">
    <property type="term" value="C:plasma membrane"/>
    <property type="evidence" value="ECO:0007669"/>
    <property type="project" value="UniProtKB-SubCell"/>
</dbReference>
<reference evidence="13" key="2">
    <citation type="submission" date="2010-03" db="EMBL/GenBank/DDBJ databases">
        <authorList>
            <person name="Pajon A."/>
        </authorList>
    </citation>
    <scope>NUCLEOTIDE SEQUENCE</scope>
    <source>
        <strain evidence="13">Type strain: 18P13</strain>
    </source>
</reference>
<comment type="subcellular location">
    <subcellularLocation>
        <location evidence="9">Cell membrane</location>
        <topology evidence="9">Peripheral membrane protein</topology>
    </subcellularLocation>
    <subcellularLocation>
        <location evidence="1">Endomembrane system</location>
        <topology evidence="1">Peripheral membrane protein</topology>
    </subcellularLocation>
</comment>
<dbReference type="HAMAP" id="MF_00530">
    <property type="entry name" value="ATP_synth_epsil_bac"/>
    <property type="match status" value="1"/>
</dbReference>